<comment type="subcellular location">
    <subcellularLocation>
        <location evidence="1">Secreted</location>
    </subcellularLocation>
</comment>
<dbReference type="InterPro" id="IPR029034">
    <property type="entry name" value="Cystine-knot_cytokine"/>
</dbReference>
<dbReference type="InterPro" id="IPR017948">
    <property type="entry name" value="TGFb_CS"/>
</dbReference>
<evidence type="ECO:0000256" key="5">
    <source>
        <dbReference type="ARBA" id="ARBA00023030"/>
    </source>
</evidence>
<comment type="caution">
    <text evidence="11">The sequence shown here is derived from an EMBL/GenBank/DDBJ whole genome shotgun (WGS) entry which is preliminary data.</text>
</comment>
<sequence length="550" mass="62123">MGTPAVTIVILAAHGRLPRKLRFSIFCTSSVASICMPVARVTGCLLESENTTFASTIQARPNYYCCDLLRLREVVHIRSEGIRLKTVFTMNDRHPNVIWFVGLQHIGLILLLTALTSSAQGYISNDLSVDAGRFSRSVDDSSSFLESNQIPRYHKRELQSELLHLLGLKQRPRPAALRGGQNHSAPQFMLDLYNSLSTSIELDNDEDDDEEDGDRAEIYRDYHRNVLSSIMRMGSFNYTSSEIRAVDDADTIMSLPVHYRSQSLERHGPHRYHFGATPVPGHDILTSAELRVYRDIPAEEYRGGIFRVKVYQISGDGGRVFMDSVLVDSSDVGWIVFDVTYASHLLQSYPGAKLSIQLIAEDEQRQEINPDMIGMRGIGVEDLLEPFMVAFFKTHEEMREEQLSRVRRSKPRKNKRGRGKGGISVMQNDPMQSGLYSDVSPQRRPNRECRRRSLEVDFKSLDWTNWIIAPAGYHAYSCQGECSFPLHDKLNATNHAIVQTLVHILNPSIVPKACCAPTKLGPIQVLYFDDSTNVILRKYKNMVVKACGCH</sequence>
<dbReference type="InterPro" id="IPR001111">
    <property type="entry name" value="TGF-b_propeptide"/>
</dbReference>
<feature type="domain" description="TGF-beta family profile" evidence="10">
    <location>
        <begin position="413"/>
        <end position="550"/>
    </location>
</feature>
<dbReference type="Gene3D" id="2.60.120.970">
    <property type="match status" value="1"/>
</dbReference>
<dbReference type="PROSITE" id="PS51362">
    <property type="entry name" value="TGF_BETA_2"/>
    <property type="match status" value="1"/>
</dbReference>
<keyword evidence="12" id="KW-1185">Reference proteome</keyword>
<organism evidence="11 12">
    <name type="scientific">Stichopus japonicus</name>
    <name type="common">Sea cucumber</name>
    <dbReference type="NCBI Taxonomy" id="307972"/>
    <lineage>
        <taxon>Eukaryota</taxon>
        <taxon>Metazoa</taxon>
        <taxon>Echinodermata</taxon>
        <taxon>Eleutherozoa</taxon>
        <taxon>Echinozoa</taxon>
        <taxon>Holothuroidea</taxon>
        <taxon>Aspidochirotacea</taxon>
        <taxon>Aspidochirotida</taxon>
        <taxon>Stichopodidae</taxon>
        <taxon>Apostichopus</taxon>
    </lineage>
</organism>
<dbReference type="SMART" id="SM00204">
    <property type="entry name" value="TGFB"/>
    <property type="match status" value="1"/>
</dbReference>
<dbReference type="AlphaFoldDB" id="A0A2G8LA04"/>
<accession>A0A2G8LA04</accession>
<dbReference type="InterPro" id="IPR015615">
    <property type="entry name" value="TGF-beta-rel"/>
</dbReference>
<dbReference type="EMBL" id="MRZV01000153">
    <property type="protein sequence ID" value="PIK57098.1"/>
    <property type="molecule type" value="Genomic_DNA"/>
</dbReference>
<keyword evidence="7" id="KW-0325">Glycoprotein</keyword>
<dbReference type="SUPFAM" id="SSF57501">
    <property type="entry name" value="Cystine-knot cytokines"/>
    <property type="match status" value="1"/>
</dbReference>
<dbReference type="Gene3D" id="2.10.90.10">
    <property type="entry name" value="Cystine-knot cytokines"/>
    <property type="match status" value="1"/>
</dbReference>
<dbReference type="PANTHER" id="PTHR11848">
    <property type="entry name" value="TGF-BETA FAMILY"/>
    <property type="match status" value="1"/>
</dbReference>
<keyword evidence="4" id="KW-0732">Signal</keyword>
<dbReference type="PANTHER" id="PTHR11848:SF310">
    <property type="entry name" value="PROTEIN 60A-RELATED"/>
    <property type="match status" value="1"/>
</dbReference>
<dbReference type="CDD" id="cd13761">
    <property type="entry name" value="TGF_beta_BMP5_like"/>
    <property type="match status" value="1"/>
</dbReference>
<protein>
    <submittedName>
        <fullName evidence="11">Bone morphogenetic protein</fullName>
    </submittedName>
</protein>
<evidence type="ECO:0000259" key="10">
    <source>
        <dbReference type="PROSITE" id="PS51362"/>
    </source>
</evidence>
<dbReference type="GO" id="GO:0005125">
    <property type="term" value="F:cytokine activity"/>
    <property type="evidence" value="ECO:0007669"/>
    <property type="project" value="TreeGrafter"/>
</dbReference>
<evidence type="ECO:0000313" key="12">
    <source>
        <dbReference type="Proteomes" id="UP000230750"/>
    </source>
</evidence>
<dbReference type="Pfam" id="PF00019">
    <property type="entry name" value="TGF_beta"/>
    <property type="match status" value="1"/>
</dbReference>
<feature type="region of interest" description="Disordered" evidence="9">
    <location>
        <begin position="402"/>
        <end position="429"/>
    </location>
</feature>
<name>A0A2G8LA04_STIJA</name>
<keyword evidence="3" id="KW-0964">Secreted</keyword>
<dbReference type="Proteomes" id="UP000230750">
    <property type="component" value="Unassembled WGS sequence"/>
</dbReference>
<evidence type="ECO:0000256" key="6">
    <source>
        <dbReference type="ARBA" id="ARBA00023157"/>
    </source>
</evidence>
<evidence type="ECO:0000256" key="4">
    <source>
        <dbReference type="ARBA" id="ARBA00022729"/>
    </source>
</evidence>
<evidence type="ECO:0000256" key="9">
    <source>
        <dbReference type="SAM" id="MobiDB-lite"/>
    </source>
</evidence>
<evidence type="ECO:0000256" key="1">
    <source>
        <dbReference type="ARBA" id="ARBA00004613"/>
    </source>
</evidence>
<reference evidence="11 12" key="1">
    <citation type="journal article" date="2017" name="PLoS Biol.">
        <title>The sea cucumber genome provides insights into morphological evolution and visceral regeneration.</title>
        <authorList>
            <person name="Zhang X."/>
            <person name="Sun L."/>
            <person name="Yuan J."/>
            <person name="Sun Y."/>
            <person name="Gao Y."/>
            <person name="Zhang L."/>
            <person name="Li S."/>
            <person name="Dai H."/>
            <person name="Hamel J.F."/>
            <person name="Liu C."/>
            <person name="Yu Y."/>
            <person name="Liu S."/>
            <person name="Lin W."/>
            <person name="Guo K."/>
            <person name="Jin S."/>
            <person name="Xu P."/>
            <person name="Storey K.B."/>
            <person name="Huan P."/>
            <person name="Zhang T."/>
            <person name="Zhou Y."/>
            <person name="Zhang J."/>
            <person name="Lin C."/>
            <person name="Li X."/>
            <person name="Xing L."/>
            <person name="Huo D."/>
            <person name="Sun M."/>
            <person name="Wang L."/>
            <person name="Mercier A."/>
            <person name="Li F."/>
            <person name="Yang H."/>
            <person name="Xiang J."/>
        </authorList>
    </citation>
    <scope>NUCLEOTIDE SEQUENCE [LARGE SCALE GENOMIC DNA]</scope>
    <source>
        <strain evidence="11">Shaxun</strain>
        <tissue evidence="11">Muscle</tissue>
    </source>
</reference>
<comment type="similarity">
    <text evidence="2 8">Belongs to the TGF-beta family.</text>
</comment>
<evidence type="ECO:0000256" key="3">
    <source>
        <dbReference type="ARBA" id="ARBA00022525"/>
    </source>
</evidence>
<dbReference type="GO" id="GO:0008083">
    <property type="term" value="F:growth factor activity"/>
    <property type="evidence" value="ECO:0007669"/>
    <property type="project" value="UniProtKB-KW"/>
</dbReference>
<evidence type="ECO:0000256" key="2">
    <source>
        <dbReference type="ARBA" id="ARBA00006656"/>
    </source>
</evidence>
<dbReference type="InterPro" id="IPR001839">
    <property type="entry name" value="TGF-b_C"/>
</dbReference>
<dbReference type="FunFam" id="2.10.90.10:FF:000001">
    <property type="entry name" value="Bone morphogenetic protein 4"/>
    <property type="match status" value="1"/>
</dbReference>
<evidence type="ECO:0000256" key="8">
    <source>
        <dbReference type="RuleBase" id="RU000354"/>
    </source>
</evidence>
<gene>
    <name evidence="11" type="ORF">BSL78_05983</name>
</gene>
<proteinExistence type="inferred from homology"/>
<dbReference type="OrthoDB" id="5987191at2759"/>
<dbReference type="PROSITE" id="PS00250">
    <property type="entry name" value="TGF_BETA_1"/>
    <property type="match status" value="1"/>
</dbReference>
<evidence type="ECO:0000256" key="7">
    <source>
        <dbReference type="ARBA" id="ARBA00023180"/>
    </source>
</evidence>
<evidence type="ECO:0000313" key="11">
    <source>
        <dbReference type="EMBL" id="PIK57098.1"/>
    </source>
</evidence>
<dbReference type="STRING" id="307972.A0A2G8LA04"/>
<keyword evidence="6" id="KW-1015">Disulfide bond</keyword>
<dbReference type="GO" id="GO:0005615">
    <property type="term" value="C:extracellular space"/>
    <property type="evidence" value="ECO:0007669"/>
    <property type="project" value="TreeGrafter"/>
</dbReference>
<dbReference type="Pfam" id="PF00688">
    <property type="entry name" value="TGFb_propeptide"/>
    <property type="match status" value="1"/>
</dbReference>
<keyword evidence="5 8" id="KW-0339">Growth factor</keyword>
<feature type="compositionally biased region" description="Basic residues" evidence="9">
    <location>
        <begin position="405"/>
        <end position="419"/>
    </location>
</feature>